<keyword evidence="2 6" id="KW-0328">Glycosyltransferase</keyword>
<evidence type="ECO:0000256" key="6">
    <source>
        <dbReference type="RuleBase" id="RU367004"/>
    </source>
</evidence>
<dbReference type="GO" id="GO:0008107">
    <property type="term" value="F:galactoside 2-alpha-L-fucosyltransferase activity"/>
    <property type="evidence" value="ECO:0007669"/>
    <property type="project" value="InterPro"/>
</dbReference>
<evidence type="ECO:0000313" key="8">
    <source>
        <dbReference type="Proteomes" id="UP000886520"/>
    </source>
</evidence>
<accession>A0A9D4ZF77</accession>
<dbReference type="EC" id="2.4.1.-" evidence="6"/>
<keyword evidence="3 6" id="KW-0808">Transferase</keyword>
<reference evidence="7" key="1">
    <citation type="submission" date="2021-01" db="EMBL/GenBank/DDBJ databases">
        <title>Adiantum capillus-veneris genome.</title>
        <authorList>
            <person name="Fang Y."/>
            <person name="Liao Q."/>
        </authorList>
    </citation>
    <scope>NUCLEOTIDE SEQUENCE</scope>
    <source>
        <strain evidence="7">H3</strain>
        <tissue evidence="7">Leaf</tissue>
    </source>
</reference>
<comment type="caution">
    <text evidence="7">The sequence shown here is derived from an EMBL/GenBank/DDBJ whole genome shotgun (WGS) entry which is preliminary data.</text>
</comment>
<dbReference type="Proteomes" id="UP000886520">
    <property type="component" value="Chromosome 11"/>
</dbReference>
<dbReference type="PANTHER" id="PTHR31889">
    <property type="entry name" value="FUCOSYLTRANSFERASE 2-RELATED"/>
    <property type="match status" value="1"/>
</dbReference>
<dbReference type="EMBL" id="JABFUD020000011">
    <property type="protein sequence ID" value="KAI5073224.1"/>
    <property type="molecule type" value="Genomic_DNA"/>
</dbReference>
<name>A0A9D4ZF77_ADICA</name>
<comment type="function">
    <text evidence="6">May be involved in cell wall biosynthesis.</text>
</comment>
<sequence length="170" mass="18583">MPECEEPLKKCQQFAGYAQPGVGGTRVREEYMDNLALEYANHPTEGNLVVDVVFASNVGWQKTGEKQHDENAIWLLSFMHELVITPFSTFGSTASGLAGNLPFLFIKYGLDKVLDPACGKTNAGGTCFIVYPKDQPCGLDPLRSSIFDPNEKVPEVKLCHFNPGLGIVST</sequence>
<dbReference type="OrthoDB" id="428346at2759"/>
<proteinExistence type="inferred from homology"/>
<dbReference type="GO" id="GO:0042546">
    <property type="term" value="P:cell wall biogenesis"/>
    <property type="evidence" value="ECO:0007669"/>
    <property type="project" value="InterPro"/>
</dbReference>
<keyword evidence="8" id="KW-1185">Reference proteome</keyword>
<evidence type="ECO:0000256" key="1">
    <source>
        <dbReference type="ARBA" id="ARBA00010481"/>
    </source>
</evidence>
<dbReference type="InterPro" id="IPR004938">
    <property type="entry name" value="XG_FTase"/>
</dbReference>
<dbReference type="GO" id="GO:0071555">
    <property type="term" value="P:cell wall organization"/>
    <property type="evidence" value="ECO:0007669"/>
    <property type="project" value="UniProtKB-UniRule"/>
</dbReference>
<evidence type="ECO:0000313" key="7">
    <source>
        <dbReference type="EMBL" id="KAI5073224.1"/>
    </source>
</evidence>
<evidence type="ECO:0000256" key="5">
    <source>
        <dbReference type="ARBA" id="ARBA00023316"/>
    </source>
</evidence>
<dbReference type="AlphaFoldDB" id="A0A9D4ZF77"/>
<evidence type="ECO:0000256" key="3">
    <source>
        <dbReference type="ARBA" id="ARBA00022679"/>
    </source>
</evidence>
<protein>
    <recommendedName>
        <fullName evidence="6">Fucosyltransferase</fullName>
        <ecNumber evidence="6">2.4.1.-</ecNumber>
    </recommendedName>
</protein>
<keyword evidence="4" id="KW-0325">Glycoprotein</keyword>
<dbReference type="GO" id="GO:0032580">
    <property type="term" value="C:Golgi cisterna membrane"/>
    <property type="evidence" value="ECO:0007669"/>
    <property type="project" value="UniProtKB-SubCell"/>
</dbReference>
<keyword evidence="6" id="KW-0333">Golgi apparatus</keyword>
<dbReference type="GO" id="GO:0009969">
    <property type="term" value="P:xyloglucan biosynthetic process"/>
    <property type="evidence" value="ECO:0007669"/>
    <property type="project" value="TreeGrafter"/>
</dbReference>
<evidence type="ECO:0000256" key="2">
    <source>
        <dbReference type="ARBA" id="ARBA00022676"/>
    </source>
</evidence>
<organism evidence="7 8">
    <name type="scientific">Adiantum capillus-veneris</name>
    <name type="common">Maidenhair fern</name>
    <dbReference type="NCBI Taxonomy" id="13818"/>
    <lineage>
        <taxon>Eukaryota</taxon>
        <taxon>Viridiplantae</taxon>
        <taxon>Streptophyta</taxon>
        <taxon>Embryophyta</taxon>
        <taxon>Tracheophyta</taxon>
        <taxon>Polypodiopsida</taxon>
        <taxon>Polypodiidae</taxon>
        <taxon>Polypodiales</taxon>
        <taxon>Pteridineae</taxon>
        <taxon>Pteridaceae</taxon>
        <taxon>Vittarioideae</taxon>
        <taxon>Adiantum</taxon>
    </lineage>
</organism>
<keyword evidence="5 6" id="KW-0961">Cell wall biogenesis/degradation</keyword>
<comment type="subcellular location">
    <subcellularLocation>
        <location evidence="6">Golgi apparatus</location>
        <location evidence="6">Golgi stack membrane</location>
        <topology evidence="6">Single-pass type II membrane protein</topology>
    </subcellularLocation>
</comment>
<dbReference type="Pfam" id="PF03254">
    <property type="entry name" value="XG_FTase"/>
    <property type="match status" value="1"/>
</dbReference>
<dbReference type="PANTHER" id="PTHR31889:SF74">
    <property type="entry name" value="GALACTOSIDE 2-ALPHA-L-FUCOSYLTRANSFERASE"/>
    <property type="match status" value="1"/>
</dbReference>
<gene>
    <name evidence="7" type="ORF">GOP47_0011237</name>
</gene>
<comment type="similarity">
    <text evidence="1 6">Belongs to the glycosyltransferase 37 family.</text>
</comment>
<evidence type="ECO:0000256" key="4">
    <source>
        <dbReference type="ARBA" id="ARBA00023180"/>
    </source>
</evidence>